<reference evidence="2 3" key="1">
    <citation type="submission" date="2019-04" db="EMBL/GenBank/DDBJ databases">
        <title>Fungal friends and foes A comparative genomics study of 23 Aspergillus species from section Flavi.</title>
        <authorList>
            <consortium name="DOE Joint Genome Institute"/>
            <person name="Kjaerbolling I."/>
            <person name="Vesth T.C."/>
            <person name="Frisvad J.C."/>
            <person name="Nybo J.L."/>
            <person name="Theobald S."/>
            <person name="Kildgaard S."/>
            <person name="Petersen T.I."/>
            <person name="Kuo A."/>
            <person name="Sato A."/>
            <person name="Lyhne E.K."/>
            <person name="Kogle M.E."/>
            <person name="Wiebenga A."/>
            <person name="Kun R.S."/>
            <person name="Lubbers R.J."/>
            <person name="Makela M.R."/>
            <person name="Barry K."/>
            <person name="Chovatia M."/>
            <person name="Clum A."/>
            <person name="Daum C."/>
            <person name="Haridas S."/>
            <person name="He G."/>
            <person name="LaButti K."/>
            <person name="Lipzen A."/>
            <person name="Mondo S."/>
            <person name="Pangilinan J."/>
            <person name="Riley R."/>
            <person name="Salamov A."/>
            <person name="Simmons B.A."/>
            <person name="Magnuson J.K."/>
            <person name="Henrissat B."/>
            <person name="Mortensen U.H."/>
            <person name="Larsen T.O."/>
            <person name="De vries R.P."/>
            <person name="Grigoriev I.V."/>
            <person name="Machida M."/>
            <person name="Baker S.E."/>
            <person name="Andersen M.R."/>
        </authorList>
    </citation>
    <scope>NUCLEOTIDE SEQUENCE [LARGE SCALE GENOMIC DNA]</scope>
    <source>
        <strain evidence="2 3">CBS 126849</strain>
    </source>
</reference>
<evidence type="ECO:0000313" key="2">
    <source>
        <dbReference type="EMBL" id="KAB8225478.1"/>
    </source>
</evidence>
<proteinExistence type="predicted"/>
<protein>
    <submittedName>
        <fullName evidence="2">Uncharacterized protein</fullName>
    </submittedName>
</protein>
<dbReference type="EMBL" id="ML733394">
    <property type="protein sequence ID" value="KAB8225478.1"/>
    <property type="molecule type" value="Genomic_DNA"/>
</dbReference>
<dbReference type="Proteomes" id="UP000326799">
    <property type="component" value="Unassembled WGS sequence"/>
</dbReference>
<dbReference type="PROSITE" id="PS51257">
    <property type="entry name" value="PROKAR_LIPOPROTEIN"/>
    <property type="match status" value="1"/>
</dbReference>
<feature type="region of interest" description="Disordered" evidence="1">
    <location>
        <begin position="1"/>
        <end position="68"/>
    </location>
</feature>
<keyword evidence="3" id="KW-1185">Reference proteome</keyword>
<sequence>MVMPSLRADVRLSSSSLGADRGASPISFSSVGGCRAAQSMEDRPNQSSCNRSAPKDNRNSTSSVCPAAAAACRADDPA</sequence>
<dbReference type="AlphaFoldDB" id="A0A5N6F6G8"/>
<evidence type="ECO:0000313" key="3">
    <source>
        <dbReference type="Proteomes" id="UP000326799"/>
    </source>
</evidence>
<organism evidence="2 3">
    <name type="scientific">Aspergillus novoparasiticus</name>
    <dbReference type="NCBI Taxonomy" id="986946"/>
    <lineage>
        <taxon>Eukaryota</taxon>
        <taxon>Fungi</taxon>
        <taxon>Dikarya</taxon>
        <taxon>Ascomycota</taxon>
        <taxon>Pezizomycotina</taxon>
        <taxon>Eurotiomycetes</taxon>
        <taxon>Eurotiomycetidae</taxon>
        <taxon>Eurotiales</taxon>
        <taxon>Aspergillaceae</taxon>
        <taxon>Aspergillus</taxon>
        <taxon>Aspergillus subgen. Circumdati</taxon>
    </lineage>
</organism>
<evidence type="ECO:0000256" key="1">
    <source>
        <dbReference type="SAM" id="MobiDB-lite"/>
    </source>
</evidence>
<name>A0A5N6F6G8_9EURO</name>
<gene>
    <name evidence="2" type="ORF">BDV33DRAFT_163583</name>
</gene>
<accession>A0A5N6F6G8</accession>